<organism evidence="1">
    <name type="scientific">viral metagenome</name>
    <dbReference type="NCBI Taxonomy" id="1070528"/>
    <lineage>
        <taxon>unclassified sequences</taxon>
        <taxon>metagenomes</taxon>
        <taxon>organismal metagenomes</taxon>
    </lineage>
</organism>
<proteinExistence type="predicted"/>
<name>A0A6C0CZP5_9ZZZZ</name>
<reference evidence="1" key="1">
    <citation type="journal article" date="2020" name="Nature">
        <title>Giant virus diversity and host interactions through global metagenomics.</title>
        <authorList>
            <person name="Schulz F."/>
            <person name="Roux S."/>
            <person name="Paez-Espino D."/>
            <person name="Jungbluth S."/>
            <person name="Walsh D.A."/>
            <person name="Denef V.J."/>
            <person name="McMahon K.D."/>
            <person name="Konstantinidis K.T."/>
            <person name="Eloe-Fadrosh E.A."/>
            <person name="Kyrpides N.C."/>
            <person name="Woyke T."/>
        </authorList>
    </citation>
    <scope>NUCLEOTIDE SEQUENCE</scope>
    <source>
        <strain evidence="1">GVMAG-M-3300023174-102</strain>
    </source>
</reference>
<protein>
    <recommendedName>
        <fullName evidence="2">Methyltransferase FkbM domain-containing protein</fullName>
    </recommendedName>
</protein>
<evidence type="ECO:0000313" key="1">
    <source>
        <dbReference type="EMBL" id="QHT09642.1"/>
    </source>
</evidence>
<dbReference type="AlphaFoldDB" id="A0A6C0CZP5"/>
<evidence type="ECO:0008006" key="2">
    <source>
        <dbReference type="Google" id="ProtNLM"/>
    </source>
</evidence>
<accession>A0A6C0CZP5</accession>
<dbReference type="EMBL" id="MN739513">
    <property type="protein sequence ID" value="QHT09642.1"/>
    <property type="molecule type" value="Genomic_DNA"/>
</dbReference>
<sequence>MELEIDLEVFEFKLFSQNGEDGIITKLIDLIYGNNKYNKYYVEFGVENGYECNTRILREQYNWSGLQMDGSNENEFINLKREFITKENIVELFSKYNVPSKINILSVDIDFNDFYCLKEILKNYSCDILICEYNATHLPDMDKVVLYNKNDGWDGSNYFGASLLSLNKLATKYNYSLVYCDKNGVNCFFVNNSILKDQNLTFKNFGNITKIFRFPRYGNGPNGGHRQDPHNREYISFEEAIDI</sequence>